<keyword evidence="3" id="KW-0106">Calcium</keyword>
<dbReference type="CDD" id="cd00051">
    <property type="entry name" value="EFh"/>
    <property type="match status" value="1"/>
</dbReference>
<dbReference type="SMART" id="SM00054">
    <property type="entry name" value="EFh"/>
    <property type="match status" value="4"/>
</dbReference>
<feature type="domain" description="EF-hand" evidence="4">
    <location>
        <begin position="14"/>
        <end position="49"/>
    </location>
</feature>
<dbReference type="InterPro" id="IPR002048">
    <property type="entry name" value="EF_hand_dom"/>
</dbReference>
<dbReference type="Gene3D" id="1.10.238.10">
    <property type="entry name" value="EF-hand"/>
    <property type="match status" value="2"/>
</dbReference>
<dbReference type="PANTHER" id="PTHR23048:SF59">
    <property type="entry name" value="EF-HAND SUPERFAMILY PROTEIN"/>
    <property type="match status" value="1"/>
</dbReference>
<dbReference type="InterPro" id="IPR011992">
    <property type="entry name" value="EF-hand-dom_pair"/>
</dbReference>
<evidence type="ECO:0000256" key="3">
    <source>
        <dbReference type="ARBA" id="ARBA00022837"/>
    </source>
</evidence>
<dbReference type="Proteomes" id="UP000235672">
    <property type="component" value="Unassembled WGS sequence"/>
</dbReference>
<dbReference type="GO" id="GO:0016460">
    <property type="term" value="C:myosin II complex"/>
    <property type="evidence" value="ECO:0007669"/>
    <property type="project" value="TreeGrafter"/>
</dbReference>
<dbReference type="FunFam" id="1.10.238.10:FF:000178">
    <property type="entry name" value="Calmodulin-2 A"/>
    <property type="match status" value="1"/>
</dbReference>
<accession>A0A2J6Q8J0</accession>
<organism evidence="5 6">
    <name type="scientific">Hyaloscypha hepaticicola</name>
    <dbReference type="NCBI Taxonomy" id="2082293"/>
    <lineage>
        <taxon>Eukaryota</taxon>
        <taxon>Fungi</taxon>
        <taxon>Dikarya</taxon>
        <taxon>Ascomycota</taxon>
        <taxon>Pezizomycotina</taxon>
        <taxon>Leotiomycetes</taxon>
        <taxon>Helotiales</taxon>
        <taxon>Hyaloscyphaceae</taxon>
        <taxon>Hyaloscypha</taxon>
    </lineage>
</organism>
<name>A0A2J6Q8J0_9HELO</name>
<protein>
    <recommendedName>
        <fullName evidence="1">Calmodulin</fullName>
    </recommendedName>
</protein>
<dbReference type="AlphaFoldDB" id="A0A2J6Q8J0"/>
<evidence type="ECO:0000256" key="1">
    <source>
        <dbReference type="ARBA" id="ARBA00020786"/>
    </source>
</evidence>
<proteinExistence type="predicted"/>
<evidence type="ECO:0000313" key="6">
    <source>
        <dbReference type="Proteomes" id="UP000235672"/>
    </source>
</evidence>
<dbReference type="InterPro" id="IPR018247">
    <property type="entry name" value="EF_Hand_1_Ca_BS"/>
</dbReference>
<keyword evidence="2" id="KW-0677">Repeat</keyword>
<dbReference type="PROSITE" id="PS00018">
    <property type="entry name" value="EF_HAND_1"/>
    <property type="match status" value="4"/>
</dbReference>
<feature type="domain" description="EF-hand" evidence="4">
    <location>
        <begin position="50"/>
        <end position="85"/>
    </location>
</feature>
<dbReference type="PANTHER" id="PTHR23048">
    <property type="entry name" value="MYOSIN LIGHT CHAIN 1, 3"/>
    <property type="match status" value="1"/>
</dbReference>
<evidence type="ECO:0000259" key="4">
    <source>
        <dbReference type="PROSITE" id="PS50222"/>
    </source>
</evidence>
<sequence length="155" mass="17216">MSGQERSYAQTTPNDVTALKDAFLLFDTDGDGVITRTELGAVMKALGLNPTDAELDDMINEVDIDHTGSVDLDEFIKMMTVETKPANFEQEMLAAFKVFDKDGSGTIDSDEIAKVMESFGEKLSDEELKIMMEEVDKDGNGTIDYEEFVNFFLSK</sequence>
<feature type="domain" description="EF-hand" evidence="4">
    <location>
        <begin position="87"/>
        <end position="122"/>
    </location>
</feature>
<dbReference type="STRING" id="1745343.A0A2J6Q8J0"/>
<dbReference type="InterPro" id="IPR050230">
    <property type="entry name" value="CALM/Myosin/TropC-like"/>
</dbReference>
<evidence type="ECO:0000313" key="5">
    <source>
        <dbReference type="EMBL" id="PMD22555.1"/>
    </source>
</evidence>
<gene>
    <name evidence="5" type="ORF">NA56DRAFT_702338</name>
</gene>
<keyword evidence="6" id="KW-1185">Reference proteome</keyword>
<dbReference type="EMBL" id="KZ613477">
    <property type="protein sequence ID" value="PMD22555.1"/>
    <property type="molecule type" value="Genomic_DNA"/>
</dbReference>
<dbReference type="Pfam" id="PF13499">
    <property type="entry name" value="EF-hand_7"/>
    <property type="match status" value="2"/>
</dbReference>
<evidence type="ECO:0000256" key="2">
    <source>
        <dbReference type="ARBA" id="ARBA00022737"/>
    </source>
</evidence>
<feature type="domain" description="EF-hand" evidence="4">
    <location>
        <begin position="123"/>
        <end position="155"/>
    </location>
</feature>
<dbReference type="GO" id="GO:0005509">
    <property type="term" value="F:calcium ion binding"/>
    <property type="evidence" value="ECO:0007669"/>
    <property type="project" value="InterPro"/>
</dbReference>
<dbReference type="OrthoDB" id="26525at2759"/>
<reference evidence="5 6" key="1">
    <citation type="submission" date="2016-05" db="EMBL/GenBank/DDBJ databases">
        <title>A degradative enzymes factory behind the ericoid mycorrhizal symbiosis.</title>
        <authorList>
            <consortium name="DOE Joint Genome Institute"/>
            <person name="Martino E."/>
            <person name="Morin E."/>
            <person name="Grelet G."/>
            <person name="Kuo A."/>
            <person name="Kohler A."/>
            <person name="Daghino S."/>
            <person name="Barry K."/>
            <person name="Choi C."/>
            <person name="Cichocki N."/>
            <person name="Clum A."/>
            <person name="Copeland A."/>
            <person name="Hainaut M."/>
            <person name="Haridas S."/>
            <person name="Labutti K."/>
            <person name="Lindquist E."/>
            <person name="Lipzen A."/>
            <person name="Khouja H.-R."/>
            <person name="Murat C."/>
            <person name="Ohm R."/>
            <person name="Olson A."/>
            <person name="Spatafora J."/>
            <person name="Veneault-Fourrey C."/>
            <person name="Henrissat B."/>
            <person name="Grigoriev I."/>
            <person name="Martin F."/>
            <person name="Perotto S."/>
        </authorList>
    </citation>
    <scope>NUCLEOTIDE SEQUENCE [LARGE SCALE GENOMIC DNA]</scope>
    <source>
        <strain evidence="5 6">UAMH 7357</strain>
    </source>
</reference>
<dbReference type="PROSITE" id="PS50222">
    <property type="entry name" value="EF_HAND_2"/>
    <property type="match status" value="4"/>
</dbReference>
<dbReference type="SUPFAM" id="SSF47473">
    <property type="entry name" value="EF-hand"/>
    <property type="match status" value="1"/>
</dbReference>